<accession>A0AAJ6KXA6</accession>
<dbReference type="Proteomes" id="UP001235874">
    <property type="component" value="Chromosome"/>
</dbReference>
<gene>
    <name evidence="2" type="ORF">Q3V37_17560</name>
</gene>
<name>A0AAJ6KXA6_9ACTN</name>
<feature type="region of interest" description="Disordered" evidence="1">
    <location>
        <begin position="1"/>
        <end position="29"/>
    </location>
</feature>
<evidence type="ECO:0008006" key="4">
    <source>
        <dbReference type="Google" id="ProtNLM"/>
    </source>
</evidence>
<sequence>MAVDVDGVLNPDDPTHATTLGYQPHRYDGPGPDGRHITGTVWLHPDHGPWLRELANHAQPVWCTSWNHLAAEWIAPRLGLPDTWPHIAVHAGGVRFGHQSKLDPLYAWAARRPLAVLDDEFGGKDPFTADQRTAGGTPTLLRPVNPYHGLRRVDIDAVLTWLRQL</sequence>
<evidence type="ECO:0000313" key="3">
    <source>
        <dbReference type="Proteomes" id="UP001235874"/>
    </source>
</evidence>
<proteinExistence type="predicted"/>
<evidence type="ECO:0000256" key="1">
    <source>
        <dbReference type="SAM" id="MobiDB-lite"/>
    </source>
</evidence>
<reference evidence="2 3" key="1">
    <citation type="submission" date="2023-07" db="EMBL/GenBank/DDBJ databases">
        <title>Micromonospora profundi TRM 95458 converts glycerol to a new osmotic compound.</title>
        <authorList>
            <person name="Lu D."/>
        </authorList>
    </citation>
    <scope>NUCLEOTIDE SEQUENCE [LARGE SCALE GENOMIC DNA]</scope>
    <source>
        <strain evidence="2 3">TRM95458</strain>
    </source>
</reference>
<dbReference type="SUPFAM" id="SSF56784">
    <property type="entry name" value="HAD-like"/>
    <property type="match status" value="1"/>
</dbReference>
<dbReference type="KEGG" id="mprn:Q3V37_17560"/>
<dbReference type="EMBL" id="CP130472">
    <property type="protein sequence ID" value="WLS43229.1"/>
    <property type="molecule type" value="Genomic_DNA"/>
</dbReference>
<evidence type="ECO:0000313" key="2">
    <source>
        <dbReference type="EMBL" id="WLS43229.1"/>
    </source>
</evidence>
<protein>
    <recommendedName>
        <fullName evidence="4">Secreted protein</fullName>
    </recommendedName>
</protein>
<organism evidence="2 3">
    <name type="scientific">Micromonospora profundi</name>
    <dbReference type="NCBI Taxonomy" id="1420889"/>
    <lineage>
        <taxon>Bacteria</taxon>
        <taxon>Bacillati</taxon>
        <taxon>Actinomycetota</taxon>
        <taxon>Actinomycetes</taxon>
        <taxon>Micromonosporales</taxon>
        <taxon>Micromonosporaceae</taxon>
        <taxon>Micromonospora</taxon>
    </lineage>
</organism>
<dbReference type="RefSeq" id="WP_306270607.1">
    <property type="nucleotide sequence ID" value="NZ_CP130472.1"/>
</dbReference>
<keyword evidence="3" id="KW-1185">Reference proteome</keyword>
<dbReference type="AlphaFoldDB" id="A0AAJ6KXA6"/>
<dbReference type="InterPro" id="IPR036412">
    <property type="entry name" value="HAD-like_sf"/>
</dbReference>